<evidence type="ECO:0000313" key="2">
    <source>
        <dbReference type="Proteomes" id="UP000225108"/>
    </source>
</evidence>
<dbReference type="AlphaFoldDB" id="A0A2G3PRJ1"/>
<protein>
    <recommendedName>
        <fullName evidence="3">Asp23/Gls24 family envelope stress response protein</fullName>
    </recommendedName>
</protein>
<proteinExistence type="predicted"/>
<evidence type="ECO:0000313" key="1">
    <source>
        <dbReference type="EMBL" id="PHV67682.1"/>
    </source>
</evidence>
<sequence>MTITAASAVLIRERVLSVDGVADLHAGTFGEIATHLPGRRVNGVRVGRSGVEIHVVTYLDVDVAGVARNVRAAAVSAAPGAIGYTVVVEDVVARQDFRVAVADSGRGTFTETSQS</sequence>
<accession>A0A2G3PRJ1</accession>
<comment type="caution">
    <text evidence="1">The sequence shown here is derived from an EMBL/GenBank/DDBJ whole genome shotgun (WGS) entry which is preliminary data.</text>
</comment>
<reference evidence="1 2" key="1">
    <citation type="submission" date="2017-10" db="EMBL/GenBank/DDBJ databases">
        <title>The draft genome sequence of Williamsia sp. BULT 1.1 isolated from the semi-arid grassland soils from South Africa.</title>
        <authorList>
            <person name="Kabwe M.H."/>
            <person name="Govender N."/>
            <person name="Mutseka Lunga P."/>
            <person name="Vikram S."/>
            <person name="Makhalanyane T.P."/>
        </authorList>
    </citation>
    <scope>NUCLEOTIDE SEQUENCE [LARGE SCALE GENOMIC DNA]</scope>
    <source>
        <strain evidence="1 2">BULT 1.1</strain>
    </source>
</reference>
<gene>
    <name evidence="1" type="ORF">CSW57_08465</name>
</gene>
<organism evidence="1 2">
    <name type="scientific">Williamsia marianensis</name>
    <dbReference type="NCBI Taxonomy" id="85044"/>
    <lineage>
        <taxon>Bacteria</taxon>
        <taxon>Bacillati</taxon>
        <taxon>Actinomycetota</taxon>
        <taxon>Actinomycetes</taxon>
        <taxon>Mycobacteriales</taxon>
        <taxon>Nocardiaceae</taxon>
        <taxon>Williamsia</taxon>
    </lineage>
</organism>
<dbReference type="RefSeq" id="WP_099382353.1">
    <property type="nucleotide sequence ID" value="NZ_JBIVQH010000003.1"/>
</dbReference>
<dbReference type="EMBL" id="PEBD01000005">
    <property type="protein sequence ID" value="PHV67682.1"/>
    <property type="molecule type" value="Genomic_DNA"/>
</dbReference>
<evidence type="ECO:0008006" key="3">
    <source>
        <dbReference type="Google" id="ProtNLM"/>
    </source>
</evidence>
<dbReference type="Proteomes" id="UP000225108">
    <property type="component" value="Unassembled WGS sequence"/>
</dbReference>
<name>A0A2G3PRJ1_WILMA</name>